<protein>
    <submittedName>
        <fullName evidence="2">Uncharacterized protein</fullName>
    </submittedName>
</protein>
<name>A0A4Y2KQE7_ARAVE</name>
<comment type="caution">
    <text evidence="2">The sequence shown here is derived from an EMBL/GenBank/DDBJ whole genome shotgun (WGS) entry which is preliminary data.</text>
</comment>
<evidence type="ECO:0000313" key="3">
    <source>
        <dbReference type="Proteomes" id="UP000499080"/>
    </source>
</evidence>
<evidence type="ECO:0000313" key="2">
    <source>
        <dbReference type="EMBL" id="GBN04824.1"/>
    </source>
</evidence>
<feature type="non-terminal residue" evidence="2">
    <location>
        <position position="1"/>
    </location>
</feature>
<dbReference type="EMBL" id="BGPR01196036">
    <property type="protein sequence ID" value="GBN04824.1"/>
    <property type="molecule type" value="Genomic_DNA"/>
</dbReference>
<dbReference type="Proteomes" id="UP000499080">
    <property type="component" value="Unassembled WGS sequence"/>
</dbReference>
<proteinExistence type="predicted"/>
<accession>A0A4Y2KQE7</accession>
<gene>
    <name evidence="2" type="ORF">AVEN_184927_1</name>
</gene>
<sequence>FEKGNPSDSWASGSRSSDDPCGRLVAPCAEARCSNNGTALHQATDNTAAESATLGRGRGYAVRRRTELDGSVDGSPVSHKFLRFPFTNDLFFSDRKRLIRLN</sequence>
<dbReference type="AlphaFoldDB" id="A0A4Y2KQE7"/>
<reference evidence="2 3" key="1">
    <citation type="journal article" date="2019" name="Sci. Rep.">
        <title>Orb-weaving spider Araneus ventricosus genome elucidates the spidroin gene catalogue.</title>
        <authorList>
            <person name="Kono N."/>
            <person name="Nakamura H."/>
            <person name="Ohtoshi R."/>
            <person name="Moran D.A.P."/>
            <person name="Shinohara A."/>
            <person name="Yoshida Y."/>
            <person name="Fujiwara M."/>
            <person name="Mori M."/>
            <person name="Tomita M."/>
            <person name="Arakawa K."/>
        </authorList>
    </citation>
    <scope>NUCLEOTIDE SEQUENCE [LARGE SCALE GENOMIC DNA]</scope>
</reference>
<evidence type="ECO:0000256" key="1">
    <source>
        <dbReference type="SAM" id="MobiDB-lite"/>
    </source>
</evidence>
<feature type="region of interest" description="Disordered" evidence="1">
    <location>
        <begin position="1"/>
        <end position="21"/>
    </location>
</feature>
<keyword evidence="3" id="KW-1185">Reference proteome</keyword>
<organism evidence="2 3">
    <name type="scientific">Araneus ventricosus</name>
    <name type="common">Orbweaver spider</name>
    <name type="synonym">Epeira ventricosa</name>
    <dbReference type="NCBI Taxonomy" id="182803"/>
    <lineage>
        <taxon>Eukaryota</taxon>
        <taxon>Metazoa</taxon>
        <taxon>Ecdysozoa</taxon>
        <taxon>Arthropoda</taxon>
        <taxon>Chelicerata</taxon>
        <taxon>Arachnida</taxon>
        <taxon>Araneae</taxon>
        <taxon>Araneomorphae</taxon>
        <taxon>Entelegynae</taxon>
        <taxon>Araneoidea</taxon>
        <taxon>Araneidae</taxon>
        <taxon>Araneus</taxon>
    </lineage>
</organism>